<feature type="domain" description="Carbohydrate kinase FGGY N-terminal" evidence="5">
    <location>
        <begin position="6"/>
        <end position="238"/>
    </location>
</feature>
<dbReference type="Pfam" id="PF00370">
    <property type="entry name" value="FGGY_N"/>
    <property type="match status" value="1"/>
</dbReference>
<keyword evidence="2" id="KW-0119">Carbohydrate metabolism</keyword>
<dbReference type="InterPro" id="IPR050406">
    <property type="entry name" value="FGGY_Carb_Kinase"/>
</dbReference>
<dbReference type="EMBL" id="LQMT02000031">
    <property type="protein sequence ID" value="ONF64373.1"/>
    <property type="molecule type" value="Genomic_DNA"/>
</dbReference>
<evidence type="ECO:0000259" key="6">
    <source>
        <dbReference type="Pfam" id="PF02782"/>
    </source>
</evidence>
<dbReference type="GO" id="GO:0042732">
    <property type="term" value="P:D-xylose metabolic process"/>
    <property type="evidence" value="ECO:0007669"/>
    <property type="project" value="UniProtKB-KW"/>
</dbReference>
<keyword evidence="3" id="KW-0808">Transferase</keyword>
<reference evidence="7 8" key="1">
    <citation type="submission" date="2016-12" db="EMBL/GenBank/DDBJ databases">
        <title>Amycolatopsis keratiniphila subsp. keratiniphila genome sequencing and assembly.</title>
        <authorList>
            <person name="Mayilraj S."/>
            <person name="Kaur N."/>
        </authorList>
    </citation>
    <scope>NUCLEOTIDE SEQUENCE [LARGE SCALE GENOMIC DNA]</scope>
    <source>
        <strain evidence="7 8">DSM 44409</strain>
    </source>
</reference>
<dbReference type="Gene3D" id="3.30.420.40">
    <property type="match status" value="2"/>
</dbReference>
<dbReference type="PANTHER" id="PTHR43095:SF5">
    <property type="entry name" value="XYLULOSE KINASE"/>
    <property type="match status" value="1"/>
</dbReference>
<evidence type="ECO:0000313" key="7">
    <source>
        <dbReference type="EMBL" id="ONF64373.1"/>
    </source>
</evidence>
<dbReference type="PIRSF" id="PIRSF000538">
    <property type="entry name" value="GlpK"/>
    <property type="match status" value="1"/>
</dbReference>
<organism evidence="7 8">
    <name type="scientific">Amycolatopsis keratiniphila subsp. keratiniphila</name>
    <dbReference type="NCBI Taxonomy" id="227715"/>
    <lineage>
        <taxon>Bacteria</taxon>
        <taxon>Bacillati</taxon>
        <taxon>Actinomycetota</taxon>
        <taxon>Actinomycetes</taxon>
        <taxon>Pseudonocardiales</taxon>
        <taxon>Pseudonocardiaceae</taxon>
        <taxon>Amycolatopsis</taxon>
        <taxon>Amycolatopsis japonica group</taxon>
    </lineage>
</organism>
<keyword evidence="4 7" id="KW-0418">Kinase</keyword>
<dbReference type="InterPro" id="IPR043129">
    <property type="entry name" value="ATPase_NBD"/>
</dbReference>
<accession>A0A1W2LMR4</accession>
<keyword evidence="2" id="KW-0859">Xylose metabolism</keyword>
<dbReference type="SUPFAM" id="SSF53067">
    <property type="entry name" value="Actin-like ATPase domain"/>
    <property type="match status" value="2"/>
</dbReference>
<comment type="caution">
    <text evidence="7">The sequence shown here is derived from an EMBL/GenBank/DDBJ whole genome shotgun (WGS) entry which is preliminary data.</text>
</comment>
<feature type="domain" description="Carbohydrate kinase FGGY C-terminal" evidence="6">
    <location>
        <begin position="279"/>
        <end position="422"/>
    </location>
</feature>
<protein>
    <submittedName>
        <fullName evidence="7">Carbohydrate kinase</fullName>
    </submittedName>
</protein>
<evidence type="ECO:0000256" key="1">
    <source>
        <dbReference type="ARBA" id="ARBA00009156"/>
    </source>
</evidence>
<evidence type="ECO:0000256" key="4">
    <source>
        <dbReference type="ARBA" id="ARBA00022777"/>
    </source>
</evidence>
<dbReference type="InterPro" id="IPR018484">
    <property type="entry name" value="FGGY_N"/>
</dbReference>
<proteinExistence type="inferred from homology"/>
<dbReference type="CDD" id="cd07783">
    <property type="entry name" value="ASKHA_NBD_FGGY_SePSK_AtXK1-like"/>
    <property type="match status" value="1"/>
</dbReference>
<dbReference type="PANTHER" id="PTHR43095">
    <property type="entry name" value="SUGAR KINASE"/>
    <property type="match status" value="1"/>
</dbReference>
<name>A0A1W2LMR4_9PSEU</name>
<evidence type="ECO:0000256" key="3">
    <source>
        <dbReference type="ARBA" id="ARBA00022679"/>
    </source>
</evidence>
<evidence type="ECO:0000259" key="5">
    <source>
        <dbReference type="Pfam" id="PF00370"/>
    </source>
</evidence>
<sequence length="480" mass="49235">MNQPVTIGIDVATAGVRALAVRGGTVLASAAEPLPAPVRDGRGHSEQDARSWWPAVKTVLAKVTGELPGRGGEVAAVAIAATSGTIVGVDASGVPVTPALMYDDRRGAELNREATALGADRWRRLGFGVSATAALGRIAWLAGHVPDVAGIRHTPDLIAAELTGGTVATDWSHALKSGYDPLALEWPDEVFEALGVPASLLPSVVAPATVLGEVARPVAGLPAGCPVVAGMTDGCAGQIAAGAVAPGSFVGILGTTYVLKGVTEELVPDPTGAMYSHRHPDGWWLPGGASNTGGEAVAGQDRLPELDAAAAARGPAKVVAYPLRRKGERFPFASPDAEGFVSGEADEVESHRARLEGVAFLERLALDHLRRLGVDVTDPLLAAGGGSRSPLWTRIRATVSGLGLRVSPHAETGYGAALLAAAGVLPGGLTEASAGLGEGTLVEPDERESAALAESYQRFCAELHTRGWIDDELFAVVRGR</sequence>
<comment type="similarity">
    <text evidence="1">Belongs to the FGGY kinase family.</text>
</comment>
<dbReference type="InterPro" id="IPR000577">
    <property type="entry name" value="Carb_kinase_FGGY"/>
</dbReference>
<dbReference type="Proteomes" id="UP000076660">
    <property type="component" value="Unassembled WGS sequence"/>
</dbReference>
<dbReference type="RefSeq" id="WP_063274687.1">
    <property type="nucleotide sequence ID" value="NZ_LQMT02000031.1"/>
</dbReference>
<dbReference type="InterPro" id="IPR018485">
    <property type="entry name" value="FGGY_C"/>
</dbReference>
<dbReference type="OrthoDB" id="9805576at2"/>
<dbReference type="AlphaFoldDB" id="A0A1W2LMR4"/>
<gene>
    <name evidence="7" type="ORF">AVR91_0229385</name>
</gene>
<evidence type="ECO:0000256" key="2">
    <source>
        <dbReference type="ARBA" id="ARBA00022629"/>
    </source>
</evidence>
<dbReference type="GO" id="GO:0016301">
    <property type="term" value="F:kinase activity"/>
    <property type="evidence" value="ECO:0007669"/>
    <property type="project" value="UniProtKB-KW"/>
</dbReference>
<dbReference type="Pfam" id="PF02782">
    <property type="entry name" value="FGGY_C"/>
    <property type="match status" value="1"/>
</dbReference>
<evidence type="ECO:0000313" key="8">
    <source>
        <dbReference type="Proteomes" id="UP000076660"/>
    </source>
</evidence>